<gene>
    <name evidence="8" type="ORF">BB560_001855</name>
</gene>
<evidence type="ECO:0000313" key="8">
    <source>
        <dbReference type="EMBL" id="PVV03657.1"/>
    </source>
</evidence>
<organism evidence="8 9">
    <name type="scientific">Smittium megazygosporum</name>
    <dbReference type="NCBI Taxonomy" id="133381"/>
    <lineage>
        <taxon>Eukaryota</taxon>
        <taxon>Fungi</taxon>
        <taxon>Fungi incertae sedis</taxon>
        <taxon>Zoopagomycota</taxon>
        <taxon>Kickxellomycotina</taxon>
        <taxon>Harpellomycetes</taxon>
        <taxon>Harpellales</taxon>
        <taxon>Legeriomycetaceae</taxon>
        <taxon>Smittium</taxon>
    </lineage>
</organism>
<dbReference type="PROSITE" id="PS50072">
    <property type="entry name" value="CSA_PPIASE_2"/>
    <property type="match status" value="1"/>
</dbReference>
<dbReference type="EC" id="5.2.1.8" evidence="5"/>
<dbReference type="InterPro" id="IPR035542">
    <property type="entry name" value="CRIP"/>
</dbReference>
<dbReference type="PANTHER" id="PTHR45843:SF1">
    <property type="entry name" value="PEPTIDYL-PROLYL CIS-TRANS ISOMERASE-LIKE 4"/>
    <property type="match status" value="1"/>
</dbReference>
<comment type="caution">
    <text evidence="8">The sequence shown here is derived from an EMBL/GenBank/DDBJ whole genome shotgun (WGS) entry which is preliminary data.</text>
</comment>
<dbReference type="GO" id="GO:0003755">
    <property type="term" value="F:peptidyl-prolyl cis-trans isomerase activity"/>
    <property type="evidence" value="ECO:0007669"/>
    <property type="project" value="UniProtKB-UniRule"/>
</dbReference>
<dbReference type="GO" id="GO:0003723">
    <property type="term" value="F:RNA binding"/>
    <property type="evidence" value="ECO:0007669"/>
    <property type="project" value="UniProtKB-UniRule"/>
</dbReference>
<comment type="similarity">
    <text evidence="5">Belongs to the cyclophilin-type PPIase family. PPIL4 subfamily.</text>
</comment>
<reference evidence="8 9" key="1">
    <citation type="journal article" date="2018" name="MBio">
        <title>Comparative Genomics Reveals the Core Gene Toolbox for the Fungus-Insect Symbiosis.</title>
        <authorList>
            <person name="Wang Y."/>
            <person name="Stata M."/>
            <person name="Wang W."/>
            <person name="Stajich J.E."/>
            <person name="White M.M."/>
            <person name="Moncalvo J.M."/>
        </authorList>
    </citation>
    <scope>NUCLEOTIDE SEQUENCE [LARGE SCALE GENOMIC DNA]</scope>
    <source>
        <strain evidence="8 9">SC-DP-2</strain>
    </source>
</reference>
<dbReference type="InterPro" id="IPR002130">
    <property type="entry name" value="Cyclophilin-type_PPIase_dom"/>
</dbReference>
<dbReference type="SUPFAM" id="SSF50891">
    <property type="entry name" value="Cyclophilin-like"/>
    <property type="match status" value="1"/>
</dbReference>
<keyword evidence="5" id="KW-0697">Rotamase</keyword>
<keyword evidence="9" id="KW-1185">Reference proteome</keyword>
<accession>A0A2T9ZGK8</accession>
<evidence type="ECO:0000256" key="3">
    <source>
        <dbReference type="ARBA" id="ARBA00022884"/>
    </source>
</evidence>
<evidence type="ECO:0000256" key="6">
    <source>
        <dbReference type="SAM" id="MobiDB-lite"/>
    </source>
</evidence>
<comment type="function">
    <text evidence="5">PPIases accelerate the folding of proteins. It catalyzes the cis-trans isomerization of proline imidic peptide bonds in oligopeptides.</text>
</comment>
<keyword evidence="4 5" id="KW-0539">Nucleus</keyword>
<dbReference type="Pfam" id="PF00160">
    <property type="entry name" value="Pro_isomerase"/>
    <property type="match status" value="1"/>
</dbReference>
<dbReference type="AlphaFoldDB" id="A0A2T9ZGK8"/>
<dbReference type="InterPro" id="IPR029000">
    <property type="entry name" value="Cyclophilin-like_dom_sf"/>
</dbReference>
<evidence type="ECO:0000256" key="1">
    <source>
        <dbReference type="ARBA" id="ARBA00000971"/>
    </source>
</evidence>
<evidence type="ECO:0000259" key="7">
    <source>
        <dbReference type="PROSITE" id="PS50072"/>
    </source>
</evidence>
<feature type="domain" description="PPIase cyclophilin-type" evidence="7">
    <location>
        <begin position="257"/>
        <end position="412"/>
    </location>
</feature>
<comment type="subcellular location">
    <subcellularLocation>
        <location evidence="2 5">Nucleus</location>
    </subcellularLocation>
</comment>
<dbReference type="STRING" id="133381.A0A2T9ZGK8"/>
<keyword evidence="3 5" id="KW-0694">RNA-binding</keyword>
<name>A0A2T9ZGK8_9FUNG</name>
<proteinExistence type="inferred from homology"/>
<feature type="compositionally biased region" description="Polar residues" evidence="6">
    <location>
        <begin position="173"/>
        <end position="182"/>
    </location>
</feature>
<comment type="catalytic activity">
    <reaction evidence="1 5">
        <text>[protein]-peptidylproline (omega=180) = [protein]-peptidylproline (omega=0)</text>
        <dbReference type="Rhea" id="RHEA:16237"/>
        <dbReference type="Rhea" id="RHEA-COMP:10747"/>
        <dbReference type="Rhea" id="RHEA-COMP:10748"/>
        <dbReference type="ChEBI" id="CHEBI:83833"/>
        <dbReference type="ChEBI" id="CHEBI:83834"/>
        <dbReference type="EC" id="5.2.1.8"/>
    </reaction>
</comment>
<dbReference type="Gene3D" id="2.40.100.10">
    <property type="entry name" value="Cyclophilin-like"/>
    <property type="match status" value="1"/>
</dbReference>
<dbReference type="OrthoDB" id="407558at2759"/>
<keyword evidence="5" id="KW-0413">Isomerase</keyword>
<dbReference type="Proteomes" id="UP000245609">
    <property type="component" value="Unassembled WGS sequence"/>
</dbReference>
<evidence type="ECO:0000256" key="5">
    <source>
        <dbReference type="RuleBase" id="RU365081"/>
    </source>
</evidence>
<feature type="region of interest" description="Disordered" evidence="6">
    <location>
        <begin position="172"/>
        <end position="203"/>
    </location>
</feature>
<evidence type="ECO:0000256" key="2">
    <source>
        <dbReference type="ARBA" id="ARBA00004123"/>
    </source>
</evidence>
<evidence type="ECO:0000313" key="9">
    <source>
        <dbReference type="Proteomes" id="UP000245609"/>
    </source>
</evidence>
<dbReference type="GO" id="GO:0005634">
    <property type="term" value="C:nucleus"/>
    <property type="evidence" value="ECO:0007669"/>
    <property type="project" value="UniProtKB-SubCell"/>
</dbReference>
<sequence>MGKWTDKMYITHSEWANKFSDGGMKFGGTTKGSSSGKGTKVLPFKLCALSKSPFSHPVCTLEGNIFELERMCMSDFWETFYSKHQGCSEFNIKAKNMTDLISGEPFKKSDLITLYDPENVQSRIINDFYYVSKGISFTLPSSKKSSKASGASNNINLNKSIEKILAEVKSDEQNMATSANSKNNKDSNTKHGLPLSSSSSKKDYNASLYSEGRVAAGLTSTVMEPVTVNKSIPQSELEYMLPKIKSQTFVTLKTNFGDLNLALDSNKYPQACYNFLILAKLGCLDGLNFASCIRNLVLISEDPVNKLKLVDEGKHFKILSSSDVKERLKNEKRLKQERRKRGLISLVVSELGLGFQFMFTFTENSASHFDGQQIVFGQVVGGIDNLLKIQSSPVSGDDFTPINPITIEKATVLVDPFQEFQDRLSRKLLYENEKKSFASSGKHSTTAENTNLSTTSNWFGKKV</sequence>
<protein>
    <recommendedName>
        <fullName evidence="5">Peptidyl-prolyl cis-trans isomerase</fullName>
        <shortName evidence="5">PPIase</shortName>
        <ecNumber evidence="5">5.2.1.8</ecNumber>
    </recommendedName>
</protein>
<dbReference type="PANTHER" id="PTHR45843">
    <property type="entry name" value="PEPTIDYL-PROLYL CIS-TRANS ISOMERASE-LIKE 4"/>
    <property type="match status" value="1"/>
</dbReference>
<evidence type="ECO:0000256" key="4">
    <source>
        <dbReference type="ARBA" id="ARBA00023242"/>
    </source>
</evidence>
<dbReference type="EMBL" id="MBFS01000207">
    <property type="protein sequence ID" value="PVV03657.1"/>
    <property type="molecule type" value="Genomic_DNA"/>
</dbReference>